<dbReference type="SUPFAM" id="SSF81301">
    <property type="entry name" value="Nucleotidyltransferase"/>
    <property type="match status" value="1"/>
</dbReference>
<keyword evidence="4" id="KW-1185">Reference proteome</keyword>
<evidence type="ECO:0000313" key="4">
    <source>
        <dbReference type="Proteomes" id="UP000298179"/>
    </source>
</evidence>
<proteinExistence type="predicted"/>
<dbReference type="Pfam" id="PF01909">
    <property type="entry name" value="NTP_transf_2"/>
    <property type="match status" value="1"/>
</dbReference>
<evidence type="ECO:0000259" key="2">
    <source>
        <dbReference type="Pfam" id="PF01909"/>
    </source>
</evidence>
<feature type="region of interest" description="Disordered" evidence="1">
    <location>
        <begin position="1"/>
        <end position="21"/>
    </location>
</feature>
<gene>
    <name evidence="3" type="ORF">E3C22_19635</name>
</gene>
<dbReference type="EMBL" id="SOZD01000006">
    <property type="protein sequence ID" value="TFF19877.1"/>
    <property type="molecule type" value="Genomic_DNA"/>
</dbReference>
<sequence length="149" mass="16814">MSETRRDPGPMGRSRRNAPIHGLSGLQETPIFCGERERRAMSVVTISERKMREASRRSAAAARVAARLRDYARREGGRFVLFGSAARGTMDHKSDLDVLVDFPIAREHEAFAYLEEACRLEGLDLDALTFRTMSTDFLERNARDLQVLA</sequence>
<dbReference type="Gene3D" id="3.30.460.10">
    <property type="entry name" value="Beta Polymerase, domain 2"/>
    <property type="match status" value="1"/>
</dbReference>
<accession>A0A4Y8RDH8</accession>
<dbReference type="OrthoDB" id="8240854at2"/>
<comment type="caution">
    <text evidence="3">The sequence shown here is derived from an EMBL/GenBank/DDBJ whole genome shotgun (WGS) entry which is preliminary data.</text>
</comment>
<dbReference type="AlphaFoldDB" id="A0A4Y8RDH8"/>
<evidence type="ECO:0000313" key="3">
    <source>
        <dbReference type="EMBL" id="TFF19877.1"/>
    </source>
</evidence>
<protein>
    <recommendedName>
        <fullName evidence="2">Polymerase nucleotidyl transferase domain-containing protein</fullName>
    </recommendedName>
</protein>
<dbReference type="InterPro" id="IPR043519">
    <property type="entry name" value="NT_sf"/>
</dbReference>
<name>A0A4Y8RDH8_9HYPH</name>
<dbReference type="InterPro" id="IPR002934">
    <property type="entry name" value="Polymerase_NTP_transf_dom"/>
</dbReference>
<feature type="domain" description="Polymerase nucleotidyl transferase" evidence="2">
    <location>
        <begin position="76"/>
        <end position="131"/>
    </location>
</feature>
<organism evidence="3 4">
    <name type="scientific">Jiella endophytica</name>
    <dbReference type="NCBI Taxonomy" id="2558362"/>
    <lineage>
        <taxon>Bacteria</taxon>
        <taxon>Pseudomonadati</taxon>
        <taxon>Pseudomonadota</taxon>
        <taxon>Alphaproteobacteria</taxon>
        <taxon>Hyphomicrobiales</taxon>
        <taxon>Aurantimonadaceae</taxon>
        <taxon>Jiella</taxon>
    </lineage>
</organism>
<reference evidence="3 4" key="1">
    <citation type="submission" date="2019-03" db="EMBL/GenBank/DDBJ databases">
        <title>Jiella endophytica sp. nov., a novel endophytic bacterium isolated from root of Ficus microcarpa Linn. f.</title>
        <authorList>
            <person name="Tuo L."/>
        </authorList>
    </citation>
    <scope>NUCLEOTIDE SEQUENCE [LARGE SCALE GENOMIC DNA]</scope>
    <source>
        <strain evidence="3 4">CBS5Q-3</strain>
    </source>
</reference>
<dbReference type="Proteomes" id="UP000298179">
    <property type="component" value="Unassembled WGS sequence"/>
</dbReference>
<evidence type="ECO:0000256" key="1">
    <source>
        <dbReference type="SAM" id="MobiDB-lite"/>
    </source>
</evidence>
<dbReference type="GO" id="GO:0016779">
    <property type="term" value="F:nucleotidyltransferase activity"/>
    <property type="evidence" value="ECO:0007669"/>
    <property type="project" value="InterPro"/>
</dbReference>
<dbReference type="CDD" id="cd05403">
    <property type="entry name" value="NT_KNTase_like"/>
    <property type="match status" value="1"/>
</dbReference>